<evidence type="ECO:0000256" key="1">
    <source>
        <dbReference type="SAM" id="Phobius"/>
    </source>
</evidence>
<dbReference type="EMBL" id="LAZR01034545">
    <property type="protein sequence ID" value="KKL45006.1"/>
    <property type="molecule type" value="Genomic_DNA"/>
</dbReference>
<accession>A0A0F9CU53</accession>
<gene>
    <name evidence="2" type="ORF">LCGC14_2360020</name>
</gene>
<feature type="non-terminal residue" evidence="2">
    <location>
        <position position="1"/>
    </location>
</feature>
<organism evidence="2">
    <name type="scientific">marine sediment metagenome</name>
    <dbReference type="NCBI Taxonomy" id="412755"/>
    <lineage>
        <taxon>unclassified sequences</taxon>
        <taxon>metagenomes</taxon>
        <taxon>ecological metagenomes</taxon>
    </lineage>
</organism>
<protein>
    <submittedName>
        <fullName evidence="2">Uncharacterized protein</fullName>
    </submittedName>
</protein>
<comment type="caution">
    <text evidence="2">The sequence shown here is derived from an EMBL/GenBank/DDBJ whole genome shotgun (WGS) entry which is preliminary data.</text>
</comment>
<feature type="transmembrane region" description="Helical" evidence="1">
    <location>
        <begin position="36"/>
        <end position="55"/>
    </location>
</feature>
<name>A0A0F9CU53_9ZZZZ</name>
<keyword evidence="1" id="KW-1133">Transmembrane helix</keyword>
<keyword evidence="1" id="KW-0472">Membrane</keyword>
<reference evidence="2" key="1">
    <citation type="journal article" date="2015" name="Nature">
        <title>Complex archaea that bridge the gap between prokaryotes and eukaryotes.</title>
        <authorList>
            <person name="Spang A."/>
            <person name="Saw J.H."/>
            <person name="Jorgensen S.L."/>
            <person name="Zaremba-Niedzwiedzka K."/>
            <person name="Martijn J."/>
            <person name="Lind A.E."/>
            <person name="van Eijk R."/>
            <person name="Schleper C."/>
            <person name="Guy L."/>
            <person name="Ettema T.J."/>
        </authorList>
    </citation>
    <scope>NUCLEOTIDE SEQUENCE</scope>
</reference>
<sequence>EENRDSKERPLDVFHYFRRWEPITSFMTLISSKSKASSLGNMLLLAGILFITLNLRPRRRWRRSSCK</sequence>
<keyword evidence="1" id="KW-0812">Transmembrane</keyword>
<dbReference type="AlphaFoldDB" id="A0A0F9CU53"/>
<proteinExistence type="predicted"/>
<evidence type="ECO:0000313" key="2">
    <source>
        <dbReference type="EMBL" id="KKL45006.1"/>
    </source>
</evidence>